<protein>
    <submittedName>
        <fullName evidence="1">Uncharacterized protein</fullName>
    </submittedName>
</protein>
<proteinExistence type="predicted"/>
<sequence>MSLICGTSVRVRRAINNAFAGRRELVVNASVPFSQCATGSGHVGGAERCVNGKRLRAGKRSREQLHIHRSLRIRLKALRAIGTFTSVSTTHLTGSRDDHFLGTTSPLHRFGCTDAKVEDGKRYIGSSCVHYHCWVTSATAPSSSASRAISPLLTHRS</sequence>
<evidence type="ECO:0000313" key="2">
    <source>
        <dbReference type="Proteomes" id="UP000799770"/>
    </source>
</evidence>
<reference evidence="1" key="1">
    <citation type="journal article" date="2020" name="Stud. Mycol.">
        <title>101 Dothideomycetes genomes: a test case for predicting lifestyles and emergence of pathogens.</title>
        <authorList>
            <person name="Haridas S."/>
            <person name="Albert R."/>
            <person name="Binder M."/>
            <person name="Bloem J."/>
            <person name="Labutti K."/>
            <person name="Salamov A."/>
            <person name="Andreopoulos B."/>
            <person name="Baker S."/>
            <person name="Barry K."/>
            <person name="Bills G."/>
            <person name="Bluhm B."/>
            <person name="Cannon C."/>
            <person name="Castanera R."/>
            <person name="Culley D."/>
            <person name="Daum C."/>
            <person name="Ezra D."/>
            <person name="Gonzalez J."/>
            <person name="Henrissat B."/>
            <person name="Kuo A."/>
            <person name="Liang C."/>
            <person name="Lipzen A."/>
            <person name="Lutzoni F."/>
            <person name="Magnuson J."/>
            <person name="Mondo S."/>
            <person name="Nolan M."/>
            <person name="Ohm R."/>
            <person name="Pangilinan J."/>
            <person name="Park H.-J."/>
            <person name="Ramirez L."/>
            <person name="Alfaro M."/>
            <person name="Sun H."/>
            <person name="Tritt A."/>
            <person name="Yoshinaga Y."/>
            <person name="Zwiers L.-H."/>
            <person name="Turgeon B."/>
            <person name="Goodwin S."/>
            <person name="Spatafora J."/>
            <person name="Crous P."/>
            <person name="Grigoriev I."/>
        </authorList>
    </citation>
    <scope>NUCLEOTIDE SEQUENCE</scope>
    <source>
        <strain evidence="1">CBS 627.86</strain>
    </source>
</reference>
<evidence type="ECO:0000313" key="1">
    <source>
        <dbReference type="EMBL" id="KAF2115399.1"/>
    </source>
</evidence>
<dbReference type="AlphaFoldDB" id="A0A6A5Z7D1"/>
<gene>
    <name evidence="1" type="ORF">BDV96DRAFT_77345</name>
</gene>
<name>A0A6A5Z7D1_9PLEO</name>
<organism evidence="1 2">
    <name type="scientific">Lophiotrema nucula</name>
    <dbReference type="NCBI Taxonomy" id="690887"/>
    <lineage>
        <taxon>Eukaryota</taxon>
        <taxon>Fungi</taxon>
        <taxon>Dikarya</taxon>
        <taxon>Ascomycota</taxon>
        <taxon>Pezizomycotina</taxon>
        <taxon>Dothideomycetes</taxon>
        <taxon>Pleosporomycetidae</taxon>
        <taxon>Pleosporales</taxon>
        <taxon>Lophiotremataceae</taxon>
        <taxon>Lophiotrema</taxon>
    </lineage>
</organism>
<keyword evidence="2" id="KW-1185">Reference proteome</keyword>
<dbReference type="Proteomes" id="UP000799770">
    <property type="component" value="Unassembled WGS sequence"/>
</dbReference>
<dbReference type="EMBL" id="ML977323">
    <property type="protein sequence ID" value="KAF2115399.1"/>
    <property type="molecule type" value="Genomic_DNA"/>
</dbReference>
<accession>A0A6A5Z7D1</accession>